<organism evidence="2 3">
    <name type="scientific">Oesophagostomum dentatum</name>
    <name type="common">Nodular worm</name>
    <dbReference type="NCBI Taxonomy" id="61180"/>
    <lineage>
        <taxon>Eukaryota</taxon>
        <taxon>Metazoa</taxon>
        <taxon>Ecdysozoa</taxon>
        <taxon>Nematoda</taxon>
        <taxon>Chromadorea</taxon>
        <taxon>Rhabditida</taxon>
        <taxon>Rhabditina</taxon>
        <taxon>Rhabditomorpha</taxon>
        <taxon>Strongyloidea</taxon>
        <taxon>Strongylidae</taxon>
        <taxon>Oesophagostomum</taxon>
    </lineage>
</organism>
<keyword evidence="3" id="KW-1185">Reference proteome</keyword>
<dbReference type="Proteomes" id="UP000053660">
    <property type="component" value="Unassembled WGS sequence"/>
</dbReference>
<sequence>MVMESRVRKYRELSTGSKDIRDESRSRHERRAMRSVMYRKENDNVPVSISDSLRIL</sequence>
<evidence type="ECO:0000313" key="2">
    <source>
        <dbReference type="EMBL" id="KHJ80099.1"/>
    </source>
</evidence>
<reference evidence="2 3" key="1">
    <citation type="submission" date="2014-03" db="EMBL/GenBank/DDBJ databases">
        <title>Draft genome of the hookworm Oesophagostomum dentatum.</title>
        <authorList>
            <person name="Mitreva M."/>
        </authorList>
    </citation>
    <scope>NUCLEOTIDE SEQUENCE [LARGE SCALE GENOMIC DNA]</scope>
    <source>
        <strain evidence="2 3">OD-Hann</strain>
    </source>
</reference>
<proteinExistence type="predicted"/>
<feature type="compositionally biased region" description="Basic and acidic residues" evidence="1">
    <location>
        <begin position="1"/>
        <end position="26"/>
    </location>
</feature>
<gene>
    <name evidence="2" type="ORF">OESDEN_20234</name>
</gene>
<dbReference type="EMBL" id="KN601886">
    <property type="protein sequence ID" value="KHJ80099.1"/>
    <property type="molecule type" value="Genomic_DNA"/>
</dbReference>
<dbReference type="OrthoDB" id="5872806at2759"/>
<dbReference type="AlphaFoldDB" id="A0A0B1S599"/>
<protein>
    <submittedName>
        <fullName evidence="2">Uncharacterized protein</fullName>
    </submittedName>
</protein>
<feature type="region of interest" description="Disordered" evidence="1">
    <location>
        <begin position="1"/>
        <end position="31"/>
    </location>
</feature>
<evidence type="ECO:0000313" key="3">
    <source>
        <dbReference type="Proteomes" id="UP000053660"/>
    </source>
</evidence>
<name>A0A0B1S599_OESDE</name>
<evidence type="ECO:0000256" key="1">
    <source>
        <dbReference type="SAM" id="MobiDB-lite"/>
    </source>
</evidence>
<accession>A0A0B1S599</accession>